<keyword evidence="2" id="KW-1064">Adaptive immunity</keyword>
<dbReference type="InterPro" id="IPR007110">
    <property type="entry name" value="Ig-like_dom"/>
</dbReference>
<protein>
    <recommendedName>
        <fullName evidence="4">Ig-like domain-containing protein</fullName>
    </recommendedName>
</protein>
<dbReference type="InterPro" id="IPR013783">
    <property type="entry name" value="Ig-like_fold"/>
</dbReference>
<dbReference type="Proteomes" id="UP000694401">
    <property type="component" value="Unassembled WGS sequence"/>
</dbReference>
<keyword evidence="6" id="KW-1185">Reference proteome</keyword>
<dbReference type="AlphaFoldDB" id="A0A8D2PDP0"/>
<accession>A0A8D2PDP0</accession>
<evidence type="ECO:0000256" key="3">
    <source>
        <dbReference type="ARBA" id="ARBA00043265"/>
    </source>
</evidence>
<evidence type="ECO:0000313" key="5">
    <source>
        <dbReference type="Ensembl" id="ENSZLMP00000012994.1"/>
    </source>
</evidence>
<evidence type="ECO:0000256" key="2">
    <source>
        <dbReference type="ARBA" id="ARBA00023130"/>
    </source>
</evidence>
<feature type="domain" description="Ig-like" evidence="4">
    <location>
        <begin position="9"/>
        <end position="99"/>
    </location>
</feature>
<dbReference type="Ensembl" id="ENSZLMT00000013355.1">
    <property type="protein sequence ID" value="ENSZLMP00000012994.1"/>
    <property type="gene ID" value="ENSZLMG00000009061.1"/>
</dbReference>
<dbReference type="GO" id="GO:0005576">
    <property type="term" value="C:extracellular region"/>
    <property type="evidence" value="ECO:0007669"/>
    <property type="project" value="UniProtKB-ARBA"/>
</dbReference>
<keyword evidence="1" id="KW-0391">Immunity</keyword>
<reference evidence="5" key="1">
    <citation type="submission" date="2025-08" db="UniProtKB">
        <authorList>
            <consortium name="Ensembl"/>
        </authorList>
    </citation>
    <scope>IDENTIFICATION</scope>
</reference>
<evidence type="ECO:0000259" key="4">
    <source>
        <dbReference type="PROSITE" id="PS50835"/>
    </source>
</evidence>
<dbReference type="InterPro" id="IPR036179">
    <property type="entry name" value="Ig-like_dom_sf"/>
</dbReference>
<dbReference type="InterPro" id="IPR050199">
    <property type="entry name" value="IgHV"/>
</dbReference>
<dbReference type="Gene3D" id="2.60.40.10">
    <property type="entry name" value="Immunoglobulins"/>
    <property type="match status" value="1"/>
</dbReference>
<organism evidence="5 6">
    <name type="scientific">Zosterops lateralis melanops</name>
    <dbReference type="NCBI Taxonomy" id="1220523"/>
    <lineage>
        <taxon>Eukaryota</taxon>
        <taxon>Metazoa</taxon>
        <taxon>Chordata</taxon>
        <taxon>Craniata</taxon>
        <taxon>Vertebrata</taxon>
        <taxon>Euteleostomi</taxon>
        <taxon>Archelosauria</taxon>
        <taxon>Archosauria</taxon>
        <taxon>Dinosauria</taxon>
        <taxon>Saurischia</taxon>
        <taxon>Theropoda</taxon>
        <taxon>Coelurosauria</taxon>
        <taxon>Aves</taxon>
        <taxon>Neognathae</taxon>
        <taxon>Neoaves</taxon>
        <taxon>Telluraves</taxon>
        <taxon>Australaves</taxon>
        <taxon>Passeriformes</taxon>
        <taxon>Sylvioidea</taxon>
        <taxon>Zosteropidae</taxon>
        <taxon>Zosterops</taxon>
    </lineage>
</organism>
<name>A0A8D2PDP0_ZOSLA</name>
<dbReference type="InterPro" id="IPR013106">
    <property type="entry name" value="Ig_V-set"/>
</dbReference>
<evidence type="ECO:0000256" key="1">
    <source>
        <dbReference type="ARBA" id="ARBA00022859"/>
    </source>
</evidence>
<sequence>MVSVTELCPLSPETLKRPYPGGSLTQLCRGSGFDFESHTLYWLRQSPEGEMELLAGIYGKGSTYYAESVQGRVSISRDNEQSSVTLTMIDLKDEDSGTYFSVYRFLSIPKAVPPAVPSCPQSSPGVPSCPQLSPAVPGCPQVSPKPRPFPQTSAPAPGWGPLDSYLFPPTFSFPCPCPCPSPPSPFPPLPVPKPRSHTQG</sequence>
<dbReference type="GO" id="GO:0019814">
    <property type="term" value="C:immunoglobulin complex"/>
    <property type="evidence" value="ECO:0007669"/>
    <property type="project" value="UniProtKB-KW"/>
</dbReference>
<reference evidence="5" key="2">
    <citation type="submission" date="2025-09" db="UniProtKB">
        <authorList>
            <consortium name="Ensembl"/>
        </authorList>
    </citation>
    <scope>IDENTIFICATION</scope>
</reference>
<keyword evidence="3" id="KW-1280">Immunoglobulin</keyword>
<evidence type="ECO:0000313" key="6">
    <source>
        <dbReference type="Proteomes" id="UP000694401"/>
    </source>
</evidence>
<dbReference type="Pfam" id="PF07686">
    <property type="entry name" value="V-set"/>
    <property type="match status" value="1"/>
</dbReference>
<proteinExistence type="predicted"/>
<dbReference type="SUPFAM" id="SSF48726">
    <property type="entry name" value="Immunoglobulin"/>
    <property type="match status" value="1"/>
</dbReference>
<dbReference type="SMART" id="SM00406">
    <property type="entry name" value="IGv"/>
    <property type="match status" value="1"/>
</dbReference>
<dbReference type="GO" id="GO:0002250">
    <property type="term" value="P:adaptive immune response"/>
    <property type="evidence" value="ECO:0007669"/>
    <property type="project" value="UniProtKB-KW"/>
</dbReference>
<dbReference type="PANTHER" id="PTHR23266">
    <property type="entry name" value="IMMUNOGLOBULIN HEAVY CHAIN"/>
    <property type="match status" value="1"/>
</dbReference>
<dbReference type="PROSITE" id="PS50835">
    <property type="entry name" value="IG_LIKE"/>
    <property type="match status" value="1"/>
</dbReference>